<organism evidence="2 3">
    <name type="scientific">Protea cynaroides</name>
    <dbReference type="NCBI Taxonomy" id="273540"/>
    <lineage>
        <taxon>Eukaryota</taxon>
        <taxon>Viridiplantae</taxon>
        <taxon>Streptophyta</taxon>
        <taxon>Embryophyta</taxon>
        <taxon>Tracheophyta</taxon>
        <taxon>Spermatophyta</taxon>
        <taxon>Magnoliopsida</taxon>
        <taxon>Proteales</taxon>
        <taxon>Proteaceae</taxon>
        <taxon>Protea</taxon>
    </lineage>
</organism>
<proteinExistence type="predicted"/>
<dbReference type="SUPFAM" id="SSF47769">
    <property type="entry name" value="SAM/Pointed domain"/>
    <property type="match status" value="1"/>
</dbReference>
<evidence type="ECO:0000259" key="1">
    <source>
        <dbReference type="PROSITE" id="PS50105"/>
    </source>
</evidence>
<name>A0A9Q0GMW5_9MAGN</name>
<dbReference type="EMBL" id="JAMYWD010001564">
    <property type="protein sequence ID" value="KAJ4942660.1"/>
    <property type="molecule type" value="Genomic_DNA"/>
</dbReference>
<evidence type="ECO:0000313" key="2">
    <source>
        <dbReference type="EMBL" id="KAJ4942660.1"/>
    </source>
</evidence>
<dbReference type="Gene3D" id="1.10.150.50">
    <property type="entry name" value="Transcription Factor, Ets-1"/>
    <property type="match status" value="1"/>
</dbReference>
<reference evidence="2" key="1">
    <citation type="journal article" date="2023" name="Plant J.">
        <title>The genome of the king protea, Protea cynaroides.</title>
        <authorList>
            <person name="Chang J."/>
            <person name="Duong T.A."/>
            <person name="Schoeman C."/>
            <person name="Ma X."/>
            <person name="Roodt D."/>
            <person name="Barker N."/>
            <person name="Li Z."/>
            <person name="Van de Peer Y."/>
            <person name="Mizrachi E."/>
        </authorList>
    </citation>
    <scope>NUCLEOTIDE SEQUENCE</scope>
    <source>
        <tissue evidence="2">Young leaves</tissue>
    </source>
</reference>
<gene>
    <name evidence="2" type="ORF">NE237_002662</name>
</gene>
<dbReference type="InterPro" id="IPR001660">
    <property type="entry name" value="SAM"/>
</dbReference>
<feature type="domain" description="SAM" evidence="1">
    <location>
        <begin position="329"/>
        <end position="376"/>
    </location>
</feature>
<protein>
    <recommendedName>
        <fullName evidence="1">SAM domain-containing protein</fullName>
    </recommendedName>
</protein>
<dbReference type="Proteomes" id="UP001141806">
    <property type="component" value="Unassembled WGS sequence"/>
</dbReference>
<dbReference type="AlphaFoldDB" id="A0A9Q0GMW5"/>
<comment type="caution">
    <text evidence="2">The sequence shown here is derived from an EMBL/GenBank/DDBJ whole genome shotgun (WGS) entry which is preliminary data.</text>
</comment>
<dbReference type="CDD" id="cd09487">
    <property type="entry name" value="SAM_superfamily"/>
    <property type="match status" value="1"/>
</dbReference>
<sequence length="406" mass="45761">MGRRKEEGERNGDRGFDGIHGTHGSVIVLDHIRVFARTYARLESLNISVPAASQIVDLHPLYNVQRWDLYAWAFQVELDNGEKEKRFKIFKDDLGFVDGAMPKTISNPHVVIQLTAIADGDSCPTIQRLVHKFHFDCFSNSVLGVSIEQGKRFSLKQVSLDVLACVNAPSNETEAIDDVMNDDGFPDVRNPGTAVVDLDEGDAICWLNKAHYLLTNFTLDELENFLQETNDEVDLQYADDMQEHRRFLALVLQGGDSENQPIQENENDEDEENDVDNEIDIEEALESEFDESQLGPLKDKSIQGNFANTLFLCKHRSDSNTKKMGFGDRGINNVRIWLEQLRFAKCVGLFEMHEVDKEVLPLLTVEDLKEMGINTVLSEGGAVSAWSKLSTTASFGDNFFWQDCSC</sequence>
<keyword evidence="3" id="KW-1185">Reference proteome</keyword>
<dbReference type="Pfam" id="PF07647">
    <property type="entry name" value="SAM_2"/>
    <property type="match status" value="1"/>
</dbReference>
<dbReference type="PROSITE" id="PS50105">
    <property type="entry name" value="SAM_DOMAIN"/>
    <property type="match status" value="1"/>
</dbReference>
<dbReference type="InterPro" id="IPR013761">
    <property type="entry name" value="SAM/pointed_sf"/>
</dbReference>
<evidence type="ECO:0000313" key="3">
    <source>
        <dbReference type="Proteomes" id="UP001141806"/>
    </source>
</evidence>
<dbReference type="OrthoDB" id="539213at2759"/>
<accession>A0A9Q0GMW5</accession>